<keyword evidence="6" id="KW-0804">Transcription</keyword>
<protein>
    <submittedName>
        <fullName evidence="11">Zinc finger and BTB domain-containing protein 2</fullName>
    </submittedName>
</protein>
<reference evidence="10" key="2">
    <citation type="journal article" date="2016" name="G3 (Bethesda)">
        <title>Genome Evolution in Three Species of Cactophilic Drosophila.</title>
        <authorList>
            <person name="Sanchez-Flores A."/>
            <person name="Penazola F."/>
            <person name="Carpinteyro-Ponce J."/>
            <person name="Nazario-Yepiz N."/>
            <person name="Abreu-Goodger C."/>
            <person name="Machado C.A."/>
            <person name="Markow T.A."/>
        </authorList>
    </citation>
    <scope>NUCLEOTIDE SEQUENCE [LARGE SCALE GENOMIC DNA]</scope>
</reference>
<feature type="region of interest" description="Disordered" evidence="8">
    <location>
        <begin position="151"/>
        <end position="178"/>
    </location>
</feature>
<evidence type="ECO:0000256" key="6">
    <source>
        <dbReference type="ARBA" id="ARBA00023163"/>
    </source>
</evidence>
<sequence>MDYQPVNTKFELPKSPASTLHNDESDDDVEYIGTILPPGGQQTIIDTKWSPNQNADTMASLLATPPLSPEETHTQHTQMPILTAMLTQNTCPNSNFEVQIPCYLCKRPFHDIKQLRDHLTMHASQLLIHLRQGATHVPNLYPFPPTFATDQGNRNGFVEDAPPQSQEPQPQQQQQQPQQVKTTQVACDKCGKLYICKASLKLHQRLYHTQHPNENHGRWWAGTSYKCHICRKSYKRECFLQKHIRYKHGSQHCTNPLDEAVQTTPSVSSSEKPQRCVWSTKMFNAVAAANYNPATETASKYLPPDTSAASETQNPTMKPLTKRKYPLRSPHFNPNLWIDNDAYIE</sequence>
<evidence type="ECO:0000256" key="8">
    <source>
        <dbReference type="SAM" id="MobiDB-lite"/>
    </source>
</evidence>
<feature type="region of interest" description="Disordered" evidence="8">
    <location>
        <begin position="1"/>
        <end position="25"/>
    </location>
</feature>
<dbReference type="Proteomes" id="UP000694904">
    <property type="component" value="Chromosome 5"/>
</dbReference>
<gene>
    <name evidence="11" type="primary">LOC108615411</name>
</gene>
<evidence type="ECO:0000256" key="1">
    <source>
        <dbReference type="ARBA" id="ARBA00022723"/>
    </source>
</evidence>
<evidence type="ECO:0000313" key="11">
    <source>
        <dbReference type="RefSeq" id="XP_017865372.1"/>
    </source>
</evidence>
<reference evidence="10" key="1">
    <citation type="journal article" date="1997" name="Nucleic Acids Res.">
        <title>tRNAscan-SE: a program for improved detection of transfer RNA genes in genomic sequence.</title>
        <authorList>
            <person name="Lowe T.M."/>
            <person name="Eddy S.R."/>
        </authorList>
    </citation>
    <scope>NUCLEOTIDE SEQUENCE [LARGE SCALE GENOMIC DNA]</scope>
</reference>
<feature type="region of interest" description="Disordered" evidence="8">
    <location>
        <begin position="296"/>
        <end position="325"/>
    </location>
</feature>
<dbReference type="SUPFAM" id="SSF57667">
    <property type="entry name" value="beta-beta-alpha zinc fingers"/>
    <property type="match status" value="1"/>
</dbReference>
<dbReference type="GeneID" id="108615411"/>
<evidence type="ECO:0000256" key="2">
    <source>
        <dbReference type="ARBA" id="ARBA00022737"/>
    </source>
</evidence>
<dbReference type="PANTHER" id="PTHR24379:SF121">
    <property type="entry name" value="C2H2-TYPE DOMAIN-CONTAINING PROTEIN"/>
    <property type="match status" value="1"/>
</dbReference>
<dbReference type="RefSeq" id="XP_017865372.1">
    <property type="nucleotide sequence ID" value="XM_018009883.1"/>
</dbReference>
<organism evidence="10 11">
    <name type="scientific">Drosophila arizonae</name>
    <name type="common">Fruit fly</name>
    <dbReference type="NCBI Taxonomy" id="7263"/>
    <lineage>
        <taxon>Eukaryota</taxon>
        <taxon>Metazoa</taxon>
        <taxon>Ecdysozoa</taxon>
        <taxon>Arthropoda</taxon>
        <taxon>Hexapoda</taxon>
        <taxon>Insecta</taxon>
        <taxon>Pterygota</taxon>
        <taxon>Neoptera</taxon>
        <taxon>Endopterygota</taxon>
        <taxon>Diptera</taxon>
        <taxon>Brachycera</taxon>
        <taxon>Muscomorpha</taxon>
        <taxon>Ephydroidea</taxon>
        <taxon>Drosophilidae</taxon>
        <taxon>Drosophila</taxon>
    </lineage>
</organism>
<dbReference type="PANTHER" id="PTHR24379">
    <property type="entry name" value="KRAB AND ZINC FINGER DOMAIN-CONTAINING"/>
    <property type="match status" value="1"/>
</dbReference>
<keyword evidence="10" id="KW-1185">Reference proteome</keyword>
<dbReference type="PROSITE" id="PS50157">
    <property type="entry name" value="ZINC_FINGER_C2H2_2"/>
    <property type="match status" value="2"/>
</dbReference>
<dbReference type="InterPro" id="IPR036236">
    <property type="entry name" value="Znf_C2H2_sf"/>
</dbReference>
<keyword evidence="3 7" id="KW-0863">Zinc-finger</keyword>
<evidence type="ECO:0000259" key="9">
    <source>
        <dbReference type="PROSITE" id="PS50157"/>
    </source>
</evidence>
<evidence type="ECO:0000256" key="3">
    <source>
        <dbReference type="ARBA" id="ARBA00022771"/>
    </source>
</evidence>
<evidence type="ECO:0000256" key="7">
    <source>
        <dbReference type="PROSITE-ProRule" id="PRU00042"/>
    </source>
</evidence>
<feature type="compositionally biased region" description="Polar residues" evidence="8">
    <location>
        <begin position="307"/>
        <end position="316"/>
    </location>
</feature>
<proteinExistence type="predicted"/>
<evidence type="ECO:0000256" key="4">
    <source>
        <dbReference type="ARBA" id="ARBA00022833"/>
    </source>
</evidence>
<dbReference type="PROSITE" id="PS00028">
    <property type="entry name" value="ZINC_FINGER_C2H2_1"/>
    <property type="match status" value="3"/>
</dbReference>
<keyword evidence="2" id="KW-0677">Repeat</keyword>
<keyword evidence="4" id="KW-0862">Zinc</keyword>
<keyword evidence="5" id="KW-0805">Transcription regulation</keyword>
<accession>A0ABM1PDT6</accession>
<feature type="domain" description="C2H2-type" evidence="9">
    <location>
        <begin position="225"/>
        <end position="253"/>
    </location>
</feature>
<evidence type="ECO:0000256" key="5">
    <source>
        <dbReference type="ARBA" id="ARBA00023015"/>
    </source>
</evidence>
<dbReference type="InterPro" id="IPR013087">
    <property type="entry name" value="Znf_C2H2_type"/>
</dbReference>
<dbReference type="Pfam" id="PF00096">
    <property type="entry name" value="zf-C2H2"/>
    <property type="match status" value="1"/>
</dbReference>
<feature type="domain" description="C2H2-type" evidence="9">
    <location>
        <begin position="185"/>
        <end position="213"/>
    </location>
</feature>
<feature type="compositionally biased region" description="Low complexity" evidence="8">
    <location>
        <begin position="162"/>
        <end position="178"/>
    </location>
</feature>
<reference evidence="11" key="3">
    <citation type="submission" date="2025-08" db="UniProtKB">
        <authorList>
            <consortium name="RefSeq"/>
        </authorList>
    </citation>
    <scope>IDENTIFICATION</scope>
    <source>
        <tissue evidence="11">Whole organism</tissue>
    </source>
</reference>
<dbReference type="SMART" id="SM00355">
    <property type="entry name" value="ZnF_C2H2"/>
    <property type="match status" value="3"/>
</dbReference>
<keyword evidence="1" id="KW-0479">Metal-binding</keyword>
<dbReference type="Gene3D" id="3.30.160.60">
    <property type="entry name" value="Classic Zinc Finger"/>
    <property type="match status" value="1"/>
</dbReference>
<evidence type="ECO:0000313" key="10">
    <source>
        <dbReference type="Proteomes" id="UP000694904"/>
    </source>
</evidence>
<name>A0ABM1PDT6_DROAR</name>